<dbReference type="EMBL" id="KI675261">
    <property type="protein sequence ID" value="ETL30647.1"/>
    <property type="molecule type" value="Genomic_DNA"/>
</dbReference>
<feature type="signal peptide" evidence="1">
    <location>
        <begin position="1"/>
        <end position="25"/>
    </location>
</feature>
<organism evidence="2">
    <name type="scientific">Phytophthora nicotianae</name>
    <name type="common">Potato buckeye rot agent</name>
    <name type="synonym">Phytophthora parasitica</name>
    <dbReference type="NCBI Taxonomy" id="4792"/>
    <lineage>
        <taxon>Eukaryota</taxon>
        <taxon>Sar</taxon>
        <taxon>Stramenopiles</taxon>
        <taxon>Oomycota</taxon>
        <taxon>Peronosporomycetes</taxon>
        <taxon>Peronosporales</taxon>
        <taxon>Peronosporaceae</taxon>
        <taxon>Phytophthora</taxon>
    </lineage>
</organism>
<accession>W2IB22</accession>
<dbReference type="VEuPathDB" id="FungiDB:PPTG_23932"/>
<dbReference type="AlphaFoldDB" id="W2IB22"/>
<gene>
    <name evidence="2" type="ORF">L916_16417</name>
</gene>
<name>W2IB22_PHYNI</name>
<protein>
    <submittedName>
        <fullName evidence="2">Uncharacterized protein</fullName>
    </submittedName>
</protein>
<evidence type="ECO:0000313" key="2">
    <source>
        <dbReference type="EMBL" id="ETL30647.1"/>
    </source>
</evidence>
<proteinExistence type="predicted"/>
<evidence type="ECO:0000256" key="1">
    <source>
        <dbReference type="SAM" id="SignalP"/>
    </source>
</evidence>
<reference evidence="2" key="1">
    <citation type="submission" date="2013-11" db="EMBL/GenBank/DDBJ databases">
        <title>The Genome Sequence of Phytophthora parasitica CJ05E6.</title>
        <authorList>
            <consortium name="The Broad Institute Genomics Platform"/>
            <person name="Russ C."/>
            <person name="Tyler B."/>
            <person name="Panabieres F."/>
            <person name="Shan W."/>
            <person name="Tripathy S."/>
            <person name="Grunwald N."/>
            <person name="Machado M."/>
            <person name="Johnson C.S."/>
            <person name="Arredondo F."/>
            <person name="Hong C."/>
            <person name="Coffey M."/>
            <person name="Young S.K."/>
            <person name="Zeng Q."/>
            <person name="Gargeya S."/>
            <person name="Fitzgerald M."/>
            <person name="Abouelleil A."/>
            <person name="Alvarado L."/>
            <person name="Chapman S.B."/>
            <person name="Gainer-Dewar J."/>
            <person name="Goldberg J."/>
            <person name="Griggs A."/>
            <person name="Gujja S."/>
            <person name="Hansen M."/>
            <person name="Howarth C."/>
            <person name="Imamovic A."/>
            <person name="Ireland A."/>
            <person name="Larimer J."/>
            <person name="McCowan C."/>
            <person name="Murphy C."/>
            <person name="Pearson M."/>
            <person name="Poon T.W."/>
            <person name="Priest M."/>
            <person name="Roberts A."/>
            <person name="Saif S."/>
            <person name="Shea T."/>
            <person name="Sykes S."/>
            <person name="Wortman J."/>
            <person name="Nusbaum C."/>
            <person name="Birren B."/>
        </authorList>
    </citation>
    <scope>NUCLEOTIDE SEQUENCE [LARGE SCALE GENOMIC DNA]</scope>
    <source>
        <strain evidence="2">CJ05E6</strain>
    </source>
</reference>
<dbReference type="Proteomes" id="UP000053864">
    <property type="component" value="Unassembled WGS sequence"/>
</dbReference>
<keyword evidence="1" id="KW-0732">Signal</keyword>
<sequence length="85" mass="9157">MGMTTDLPHAIKLASLFLIVQDILCENVVVEAAGVGAIEILPFFRENDNASVDPAIRDTGVRLQVQQTGQDELAAVETGHGRIAW</sequence>
<feature type="chain" id="PRO_5004817132" evidence="1">
    <location>
        <begin position="26"/>
        <end position="85"/>
    </location>
</feature>